<keyword evidence="1" id="KW-0812">Transmembrane</keyword>
<accession>A0ABN2N151</accession>
<comment type="caution">
    <text evidence="2">The sequence shown here is derived from an EMBL/GenBank/DDBJ whole genome shotgun (WGS) entry which is preliminary data.</text>
</comment>
<keyword evidence="3" id="KW-1185">Reference proteome</keyword>
<keyword evidence="1" id="KW-0472">Membrane</keyword>
<sequence>MSSAGVLIFLAVVGAVICAKARVPAGAVVFSLIAVVLFVATPVGRDVPAAIGSFFTTLEDAATPVLNGEDSDAEG</sequence>
<feature type="transmembrane region" description="Helical" evidence="1">
    <location>
        <begin position="25"/>
        <end position="44"/>
    </location>
</feature>
<reference evidence="2 3" key="1">
    <citation type="journal article" date="2019" name="Int. J. Syst. Evol. Microbiol.">
        <title>The Global Catalogue of Microorganisms (GCM) 10K type strain sequencing project: providing services to taxonomists for standard genome sequencing and annotation.</title>
        <authorList>
            <consortium name="The Broad Institute Genomics Platform"/>
            <consortium name="The Broad Institute Genome Sequencing Center for Infectious Disease"/>
            <person name="Wu L."/>
            <person name="Ma J."/>
        </authorList>
    </citation>
    <scope>NUCLEOTIDE SEQUENCE [LARGE SCALE GENOMIC DNA]</scope>
    <source>
        <strain evidence="2 3">JCM 16009</strain>
    </source>
</reference>
<organism evidence="2 3">
    <name type="scientific">Pseudonocardia ailaonensis</name>
    <dbReference type="NCBI Taxonomy" id="367279"/>
    <lineage>
        <taxon>Bacteria</taxon>
        <taxon>Bacillati</taxon>
        <taxon>Actinomycetota</taxon>
        <taxon>Actinomycetes</taxon>
        <taxon>Pseudonocardiales</taxon>
        <taxon>Pseudonocardiaceae</taxon>
        <taxon>Pseudonocardia</taxon>
    </lineage>
</organism>
<evidence type="ECO:0000256" key="1">
    <source>
        <dbReference type="SAM" id="Phobius"/>
    </source>
</evidence>
<gene>
    <name evidence="2" type="ORF">GCM10009836_24090</name>
</gene>
<evidence type="ECO:0000313" key="3">
    <source>
        <dbReference type="Proteomes" id="UP001500449"/>
    </source>
</evidence>
<protein>
    <recommendedName>
        <fullName evidence="4">Secreted protein</fullName>
    </recommendedName>
</protein>
<evidence type="ECO:0008006" key="4">
    <source>
        <dbReference type="Google" id="ProtNLM"/>
    </source>
</evidence>
<dbReference type="Proteomes" id="UP001500449">
    <property type="component" value="Unassembled WGS sequence"/>
</dbReference>
<proteinExistence type="predicted"/>
<dbReference type="RefSeq" id="WP_344415565.1">
    <property type="nucleotide sequence ID" value="NZ_BAAAQK010000005.1"/>
</dbReference>
<evidence type="ECO:0000313" key="2">
    <source>
        <dbReference type="EMBL" id="GAA1843896.1"/>
    </source>
</evidence>
<name>A0ABN2N151_9PSEU</name>
<keyword evidence="1" id="KW-1133">Transmembrane helix</keyword>
<dbReference type="EMBL" id="BAAAQK010000005">
    <property type="protein sequence ID" value="GAA1843896.1"/>
    <property type="molecule type" value="Genomic_DNA"/>
</dbReference>